<organism evidence="2 3">
    <name type="scientific">Melipona bicolor</name>
    <dbReference type="NCBI Taxonomy" id="60889"/>
    <lineage>
        <taxon>Eukaryota</taxon>
        <taxon>Metazoa</taxon>
        <taxon>Ecdysozoa</taxon>
        <taxon>Arthropoda</taxon>
        <taxon>Hexapoda</taxon>
        <taxon>Insecta</taxon>
        <taxon>Pterygota</taxon>
        <taxon>Neoptera</taxon>
        <taxon>Endopterygota</taxon>
        <taxon>Hymenoptera</taxon>
        <taxon>Apocrita</taxon>
        <taxon>Aculeata</taxon>
        <taxon>Apoidea</taxon>
        <taxon>Anthophila</taxon>
        <taxon>Apidae</taxon>
        <taxon>Melipona</taxon>
    </lineage>
</organism>
<keyword evidence="3" id="KW-1185">Reference proteome</keyword>
<protein>
    <submittedName>
        <fullName evidence="2">Uncharacterized protein</fullName>
    </submittedName>
</protein>
<dbReference type="Proteomes" id="UP001177670">
    <property type="component" value="Unassembled WGS sequence"/>
</dbReference>
<dbReference type="AlphaFoldDB" id="A0AA40GHE8"/>
<name>A0AA40GHE8_9HYME</name>
<sequence length="109" mass="12242">MIQEARGQPDIRSRPASPNDFRVISPASAREAIHQTLFSEVEVTPLPTSVMVSYTEEIWQAADTKFIIFPAPSAKLELAPEEEVKHISNESLQLSLRVSTWTTFQLFPS</sequence>
<accession>A0AA40GHE8</accession>
<evidence type="ECO:0000313" key="3">
    <source>
        <dbReference type="Proteomes" id="UP001177670"/>
    </source>
</evidence>
<evidence type="ECO:0000256" key="1">
    <source>
        <dbReference type="SAM" id="MobiDB-lite"/>
    </source>
</evidence>
<comment type="caution">
    <text evidence="2">The sequence shown here is derived from an EMBL/GenBank/DDBJ whole genome shotgun (WGS) entry which is preliminary data.</text>
</comment>
<gene>
    <name evidence="2" type="ORF">K0M31_002374</name>
</gene>
<reference evidence="2" key="1">
    <citation type="submission" date="2021-10" db="EMBL/GenBank/DDBJ databases">
        <title>Melipona bicolor Genome sequencing and assembly.</title>
        <authorList>
            <person name="Araujo N.S."/>
            <person name="Arias M.C."/>
        </authorList>
    </citation>
    <scope>NUCLEOTIDE SEQUENCE</scope>
    <source>
        <strain evidence="2">USP_2M_L1-L4_2017</strain>
        <tissue evidence="2">Whole body</tissue>
    </source>
</reference>
<evidence type="ECO:0000313" key="2">
    <source>
        <dbReference type="EMBL" id="KAK1137880.1"/>
    </source>
</evidence>
<feature type="region of interest" description="Disordered" evidence="1">
    <location>
        <begin position="1"/>
        <end position="20"/>
    </location>
</feature>
<proteinExistence type="predicted"/>
<dbReference type="EMBL" id="JAHYIQ010000001">
    <property type="protein sequence ID" value="KAK1137880.1"/>
    <property type="molecule type" value="Genomic_DNA"/>
</dbReference>